<gene>
    <name evidence="1" type="ORF">C8N29_10343</name>
</gene>
<protein>
    <submittedName>
        <fullName evidence="1">Phage tail protein X</fullName>
    </submittedName>
</protein>
<dbReference type="RefSeq" id="WP_107864739.1">
    <property type="nucleotide sequence ID" value="NZ_QAON01000003.1"/>
</dbReference>
<reference evidence="1 2" key="1">
    <citation type="submission" date="2018-04" db="EMBL/GenBank/DDBJ databases">
        <title>Genomic Encyclopedia of Archaeal and Bacterial Type Strains, Phase II (KMG-II): from individual species to whole genera.</title>
        <authorList>
            <person name="Goeker M."/>
        </authorList>
    </citation>
    <scope>NUCLEOTIDE SEQUENCE [LARGE SCALE GENOMIC DNA]</scope>
    <source>
        <strain evidence="1 2">DSM 5822</strain>
    </source>
</reference>
<proteinExistence type="predicted"/>
<name>A0A2T5J1H2_9GAMM</name>
<comment type="caution">
    <text evidence="1">The sequence shown here is derived from an EMBL/GenBank/DDBJ whole genome shotgun (WGS) entry which is preliminary data.</text>
</comment>
<dbReference type="Pfam" id="PF05489">
    <property type="entry name" value="Phage_tail_X"/>
    <property type="match status" value="1"/>
</dbReference>
<dbReference type="Proteomes" id="UP000244223">
    <property type="component" value="Unassembled WGS sequence"/>
</dbReference>
<dbReference type="OrthoDB" id="8759063at2"/>
<evidence type="ECO:0000313" key="2">
    <source>
        <dbReference type="Proteomes" id="UP000244223"/>
    </source>
</evidence>
<dbReference type="InterPro" id="IPR008861">
    <property type="entry name" value="GpX-like"/>
</dbReference>
<sequence>MQIVSIQGDRVDIVCWRFYGNTNHVEQILDANPQLAFLPVILPIGTVITMPDIPQKNTVIDTVQLWD</sequence>
<dbReference type="EMBL" id="QAON01000003">
    <property type="protein sequence ID" value="PTQ90290.1"/>
    <property type="molecule type" value="Genomic_DNA"/>
</dbReference>
<organism evidence="1 2">
    <name type="scientific">Agitococcus lubricus</name>
    <dbReference type="NCBI Taxonomy" id="1077255"/>
    <lineage>
        <taxon>Bacteria</taxon>
        <taxon>Pseudomonadati</taxon>
        <taxon>Pseudomonadota</taxon>
        <taxon>Gammaproteobacteria</taxon>
        <taxon>Moraxellales</taxon>
        <taxon>Moraxellaceae</taxon>
        <taxon>Agitococcus</taxon>
    </lineage>
</organism>
<dbReference type="AlphaFoldDB" id="A0A2T5J1H2"/>
<evidence type="ECO:0000313" key="1">
    <source>
        <dbReference type="EMBL" id="PTQ90290.1"/>
    </source>
</evidence>
<keyword evidence="2" id="KW-1185">Reference proteome</keyword>
<accession>A0A2T5J1H2</accession>